<gene>
    <name evidence="6" type="ORF">EZJ19_14865</name>
</gene>
<dbReference type="Pfam" id="PF12974">
    <property type="entry name" value="Phosphonate-bd"/>
    <property type="match status" value="1"/>
</dbReference>
<evidence type="ECO:0000313" key="6">
    <source>
        <dbReference type="EMBL" id="TCJ11693.1"/>
    </source>
</evidence>
<dbReference type="PROSITE" id="PS51257">
    <property type="entry name" value="PROKAR_LIPOPROTEIN"/>
    <property type="match status" value="1"/>
</dbReference>
<dbReference type="InterPro" id="IPR000160">
    <property type="entry name" value="GGDEF_dom"/>
</dbReference>
<accession>A0A4R1B7E7</accession>
<keyword evidence="2" id="KW-0732">Signal</keyword>
<reference evidence="6 7" key="1">
    <citation type="submission" date="2019-03" db="EMBL/GenBank/DDBJ databases">
        <title>Genome sequence of Thiobacillaceae bacterium LSR1, a sulfur-oxidizing bacterium isolated from freshwater sediment.</title>
        <authorList>
            <person name="Li S."/>
        </authorList>
    </citation>
    <scope>NUCLEOTIDE SEQUENCE [LARGE SCALE GENOMIC DNA]</scope>
    <source>
        <strain evidence="6 7">LSR1</strain>
    </source>
</reference>
<evidence type="ECO:0000259" key="3">
    <source>
        <dbReference type="PROSITE" id="PS50112"/>
    </source>
</evidence>
<dbReference type="EMBL" id="SJZB01000051">
    <property type="protein sequence ID" value="TCJ11693.1"/>
    <property type="molecule type" value="Genomic_DNA"/>
</dbReference>
<dbReference type="InterPro" id="IPR000014">
    <property type="entry name" value="PAS"/>
</dbReference>
<feature type="transmembrane region" description="Helical" evidence="1">
    <location>
        <begin position="318"/>
        <end position="340"/>
    </location>
</feature>
<dbReference type="InterPro" id="IPR001610">
    <property type="entry name" value="PAC"/>
</dbReference>
<feature type="signal peptide" evidence="2">
    <location>
        <begin position="1"/>
        <end position="27"/>
    </location>
</feature>
<evidence type="ECO:0000259" key="5">
    <source>
        <dbReference type="PROSITE" id="PS50887"/>
    </source>
</evidence>
<dbReference type="SMART" id="SM00086">
    <property type="entry name" value="PAC"/>
    <property type="match status" value="2"/>
</dbReference>
<dbReference type="Pfam" id="PF13426">
    <property type="entry name" value="PAS_9"/>
    <property type="match status" value="2"/>
</dbReference>
<organism evidence="6 7">
    <name type="scientific">Parasulfuritortus cantonensis</name>
    <dbReference type="NCBI Taxonomy" id="2528202"/>
    <lineage>
        <taxon>Bacteria</taxon>
        <taxon>Pseudomonadati</taxon>
        <taxon>Pseudomonadota</taxon>
        <taxon>Betaproteobacteria</taxon>
        <taxon>Nitrosomonadales</taxon>
        <taxon>Thiobacillaceae</taxon>
        <taxon>Parasulfuritortus</taxon>
    </lineage>
</organism>
<dbReference type="Gene3D" id="3.30.450.20">
    <property type="entry name" value="PAS domain"/>
    <property type="match status" value="2"/>
</dbReference>
<keyword evidence="1" id="KW-1133">Transmembrane helix</keyword>
<dbReference type="PROSITE" id="PS50112">
    <property type="entry name" value="PAS"/>
    <property type="match status" value="2"/>
</dbReference>
<evidence type="ECO:0000313" key="7">
    <source>
        <dbReference type="Proteomes" id="UP000295443"/>
    </source>
</evidence>
<dbReference type="AlphaFoldDB" id="A0A4R1B7E7"/>
<dbReference type="SUPFAM" id="SSF55073">
    <property type="entry name" value="Nucleotide cyclase"/>
    <property type="match status" value="1"/>
</dbReference>
<dbReference type="PROSITE" id="PS50887">
    <property type="entry name" value="GGDEF"/>
    <property type="match status" value="1"/>
</dbReference>
<dbReference type="SUPFAM" id="SSF53850">
    <property type="entry name" value="Periplasmic binding protein-like II"/>
    <property type="match status" value="1"/>
</dbReference>
<feature type="domain" description="GGDEF" evidence="5">
    <location>
        <begin position="637"/>
        <end position="768"/>
    </location>
</feature>
<keyword evidence="7" id="KW-1185">Reference proteome</keyword>
<keyword evidence="1" id="KW-0472">Membrane</keyword>
<dbReference type="NCBIfam" id="TIGR00229">
    <property type="entry name" value="sensory_box"/>
    <property type="match status" value="2"/>
</dbReference>
<protein>
    <submittedName>
        <fullName evidence="6">Diguanylate cyclase</fullName>
    </submittedName>
</protein>
<dbReference type="InterPro" id="IPR043128">
    <property type="entry name" value="Rev_trsase/Diguanyl_cyclase"/>
</dbReference>
<dbReference type="InterPro" id="IPR029787">
    <property type="entry name" value="Nucleotide_cyclase"/>
</dbReference>
<feature type="domain" description="PAS" evidence="3">
    <location>
        <begin position="352"/>
        <end position="427"/>
    </location>
</feature>
<dbReference type="SMART" id="SM00091">
    <property type="entry name" value="PAS"/>
    <property type="match status" value="2"/>
</dbReference>
<evidence type="ECO:0000256" key="2">
    <source>
        <dbReference type="SAM" id="SignalP"/>
    </source>
</evidence>
<dbReference type="FunFam" id="3.30.70.270:FF:000001">
    <property type="entry name" value="Diguanylate cyclase domain protein"/>
    <property type="match status" value="1"/>
</dbReference>
<dbReference type="OrthoDB" id="8559580at2"/>
<name>A0A4R1B7E7_9PROT</name>
<dbReference type="GO" id="GO:0003824">
    <property type="term" value="F:catalytic activity"/>
    <property type="evidence" value="ECO:0007669"/>
    <property type="project" value="UniProtKB-ARBA"/>
</dbReference>
<dbReference type="SUPFAM" id="SSF55785">
    <property type="entry name" value="PYP-like sensor domain (PAS domain)"/>
    <property type="match status" value="2"/>
</dbReference>
<dbReference type="InterPro" id="IPR035965">
    <property type="entry name" value="PAS-like_dom_sf"/>
</dbReference>
<dbReference type="InterPro" id="IPR000700">
    <property type="entry name" value="PAS-assoc_C"/>
</dbReference>
<comment type="caution">
    <text evidence="6">The sequence shown here is derived from an EMBL/GenBank/DDBJ whole genome shotgun (WGS) entry which is preliminary data.</text>
</comment>
<dbReference type="PANTHER" id="PTHR44757">
    <property type="entry name" value="DIGUANYLATE CYCLASE DGCP"/>
    <property type="match status" value="1"/>
</dbReference>
<dbReference type="Gene3D" id="3.40.190.10">
    <property type="entry name" value="Periplasmic binding protein-like II"/>
    <property type="match status" value="2"/>
</dbReference>
<evidence type="ECO:0000259" key="4">
    <source>
        <dbReference type="PROSITE" id="PS50113"/>
    </source>
</evidence>
<dbReference type="Pfam" id="PF00990">
    <property type="entry name" value="GGDEF"/>
    <property type="match status" value="1"/>
</dbReference>
<feature type="chain" id="PRO_5020860273" evidence="2">
    <location>
        <begin position="28"/>
        <end position="768"/>
    </location>
</feature>
<dbReference type="NCBIfam" id="TIGR00254">
    <property type="entry name" value="GGDEF"/>
    <property type="match status" value="1"/>
</dbReference>
<keyword evidence="1" id="KW-0812">Transmembrane</keyword>
<sequence length="768" mass="84413">MPGTRPMSRWLCLLAVTVLACFGVACAAPPRPVTIGVLAFRPKPETLARWQPTADYLAAQTRQPFRVLALTLPELEEAVRQQRLDFVLTNPGHYVYLTKHNALSSPLATLIELENGRPLTQFGGVVFVPAGRQDIAGLADLRGKRVAAAEVTSFGGYQMQAAELTRIGLSPVRDLDLLITGMPQDKAIYAVLEGRADAGFVRTGVLEALAARGVLQLSQIRVVNPHPAPGFPFLVSTRLYPEWPFAAMPATDEHLAQAVAKALFSLAADNPAARAGHYHGWAIPTDYEPVRAMLQTLRLPPYDQAPAVRWSDVAEQHWLAIGVATAGGMTILFLSFMLAFRQRQLRDRDRRLAKERRQLLAALGEGVYGVDENGLCTFVNPAALALLGYTAEELLGNDQHALIHHHHADGRPYEAQLCPIHLTLQDGKTRHLDEWFIRKDGSGLPVHLIVTRMDAKDGRAGAVVAFHDISARQTAQARDRLLVSALDAAANAIVITDAQARIEWVNPAFEELTGYRRHEAVGHRPAELVKSGLQSQPFYAAMWQTILAGRVWRGEVVNKKRDGSLYDEELIIAPVTDDDGNISHFVGIKQDISERKRMEAELQALATTDSLTGLPNRRHFLSLIEQERARLQRFDEPPATLLMLDLDHFKQVNDNHGHAAGDAALRHFANLVRLNLRRTDLAGRLGGEEFAVLLFGTTPGGALEFAERLRSQTEADGIQFEGGHLHFTVSIGVAQLFPDDVNADVAMARADTALYKAKANGRNRVEAA</sequence>
<evidence type="ECO:0000256" key="1">
    <source>
        <dbReference type="SAM" id="Phobius"/>
    </source>
</evidence>
<dbReference type="Gene3D" id="3.30.70.270">
    <property type="match status" value="1"/>
</dbReference>
<feature type="domain" description="PAC" evidence="4">
    <location>
        <begin position="550"/>
        <end position="604"/>
    </location>
</feature>
<dbReference type="CDD" id="cd01949">
    <property type="entry name" value="GGDEF"/>
    <property type="match status" value="1"/>
</dbReference>
<dbReference type="CDD" id="cd00130">
    <property type="entry name" value="PAS"/>
    <property type="match status" value="2"/>
</dbReference>
<feature type="domain" description="PAS" evidence="3">
    <location>
        <begin position="478"/>
        <end position="522"/>
    </location>
</feature>
<dbReference type="SMART" id="SM00267">
    <property type="entry name" value="GGDEF"/>
    <property type="match status" value="1"/>
</dbReference>
<dbReference type="InterPro" id="IPR052155">
    <property type="entry name" value="Biofilm_reg_signaling"/>
</dbReference>
<dbReference type="PROSITE" id="PS50113">
    <property type="entry name" value="PAC"/>
    <property type="match status" value="1"/>
</dbReference>
<dbReference type="Proteomes" id="UP000295443">
    <property type="component" value="Unassembled WGS sequence"/>
</dbReference>
<proteinExistence type="predicted"/>
<dbReference type="PANTHER" id="PTHR44757:SF2">
    <property type="entry name" value="BIOFILM ARCHITECTURE MAINTENANCE PROTEIN MBAA"/>
    <property type="match status" value="1"/>
</dbReference>